<dbReference type="GO" id="GO:0015833">
    <property type="term" value="P:peptide transport"/>
    <property type="evidence" value="ECO:0007669"/>
    <property type="project" value="TreeGrafter"/>
</dbReference>
<evidence type="ECO:0000256" key="1">
    <source>
        <dbReference type="ARBA" id="ARBA00005695"/>
    </source>
</evidence>
<dbReference type="InterPro" id="IPR000914">
    <property type="entry name" value="SBP_5_dom"/>
</dbReference>
<dbReference type="Proteomes" id="UP001060919">
    <property type="component" value="Chromosome"/>
</dbReference>
<dbReference type="GO" id="GO:0030288">
    <property type="term" value="C:outer membrane-bounded periplasmic space"/>
    <property type="evidence" value="ECO:0007669"/>
    <property type="project" value="UniProtKB-ARBA"/>
</dbReference>
<dbReference type="EMBL" id="AP026867">
    <property type="protein sequence ID" value="BDS12278.1"/>
    <property type="molecule type" value="Genomic_DNA"/>
</dbReference>
<proteinExistence type="inferred from homology"/>
<dbReference type="KEGG" id="aup:AsAng_0029970"/>
<evidence type="ECO:0000256" key="4">
    <source>
        <dbReference type="SAM" id="SignalP"/>
    </source>
</evidence>
<accession>A0A915YFQ6</accession>
<feature type="domain" description="Solute-binding protein family 5" evidence="5">
    <location>
        <begin position="108"/>
        <end position="500"/>
    </location>
</feature>
<keyword evidence="7" id="KW-1185">Reference proteome</keyword>
<dbReference type="InterPro" id="IPR039424">
    <property type="entry name" value="SBP_5"/>
</dbReference>
<comment type="similarity">
    <text evidence="1">Belongs to the bacterial solute-binding protein 5 family.</text>
</comment>
<evidence type="ECO:0000256" key="2">
    <source>
        <dbReference type="ARBA" id="ARBA00022448"/>
    </source>
</evidence>
<feature type="signal peptide" evidence="4">
    <location>
        <begin position="1"/>
        <end position="28"/>
    </location>
</feature>
<name>A0A915YFQ6_9BACT</name>
<dbReference type="PANTHER" id="PTHR30290">
    <property type="entry name" value="PERIPLASMIC BINDING COMPONENT OF ABC TRANSPORTER"/>
    <property type="match status" value="1"/>
</dbReference>
<dbReference type="Pfam" id="PF00496">
    <property type="entry name" value="SBP_bac_5"/>
    <property type="match status" value="1"/>
</dbReference>
<sequence>MISNKSIYSNLSLFLVACLILACYSCSSDSNGKQGESTSKNIPDDFTVRILLRGNTDGLNVALAQSAISSEILINNVHCSLLETNPKGFDLRPYLAIKKPEIEILYDDHIALSYEIREEAVWDNGTPITAEDYAFTVKAIKNPKTNAAAQRSYLEFIEEVEIDPHNPKKFKVISNKQYLLAEEVSGSISILPAYFYDAQGLMSDFAISELNDPTNSERLNADPRIIDFAADFNSNYNHIPKNIVGAGPYQVTEIATNQHVKLERKKEWWGDKVDMDYIAAYPEKLHFKIIEDDNTAILSLKEQELDLMTSIPAEKFLELQKNERALKNFNLYTPNSFSYRYIGMNMNNPKLNNVKVRKAISHLVDKKYVVEQLCSNLATPVNGPVSPLKKYYNKAIATTEFNIDKAKQLLAEAGWKDSDGDNILDKRIKGQKLSLKLNFLYPQGKQFYKGMAQVLKDEAARVGIEINLAASEWSVMQDDLKERHFDLTCLGWGQSPALDDFKQIWHTESNTYDGSNYTGFGNLDTDQMIEKIRRTMNEEERNEMYLKFQEVIAEEQPYIFLVAPKLCTAISKRFKNAEASALRPGYLVRLFQLADQEQPVN</sequence>
<evidence type="ECO:0000259" key="5">
    <source>
        <dbReference type="Pfam" id="PF00496"/>
    </source>
</evidence>
<organism evidence="6 7">
    <name type="scientific">Aureispira anguillae</name>
    <dbReference type="NCBI Taxonomy" id="2864201"/>
    <lineage>
        <taxon>Bacteria</taxon>
        <taxon>Pseudomonadati</taxon>
        <taxon>Bacteroidota</taxon>
        <taxon>Saprospiria</taxon>
        <taxon>Saprospirales</taxon>
        <taxon>Saprospiraceae</taxon>
        <taxon>Aureispira</taxon>
    </lineage>
</organism>
<dbReference type="PIRSF" id="PIRSF002741">
    <property type="entry name" value="MppA"/>
    <property type="match status" value="1"/>
</dbReference>
<evidence type="ECO:0000313" key="7">
    <source>
        <dbReference type="Proteomes" id="UP001060919"/>
    </source>
</evidence>
<keyword evidence="2" id="KW-0813">Transport</keyword>
<dbReference type="PANTHER" id="PTHR30290:SF9">
    <property type="entry name" value="OLIGOPEPTIDE-BINDING PROTEIN APPA"/>
    <property type="match status" value="1"/>
</dbReference>
<dbReference type="AlphaFoldDB" id="A0A915YFQ6"/>
<evidence type="ECO:0000313" key="6">
    <source>
        <dbReference type="EMBL" id="BDS12278.1"/>
    </source>
</evidence>
<dbReference type="InterPro" id="IPR030678">
    <property type="entry name" value="Peptide/Ni-bd"/>
</dbReference>
<dbReference type="GO" id="GO:0043190">
    <property type="term" value="C:ATP-binding cassette (ABC) transporter complex"/>
    <property type="evidence" value="ECO:0007669"/>
    <property type="project" value="InterPro"/>
</dbReference>
<gene>
    <name evidence="6" type="ORF">AsAng_0029970</name>
</gene>
<dbReference type="Gene3D" id="3.40.190.10">
    <property type="entry name" value="Periplasmic binding protein-like II"/>
    <property type="match status" value="1"/>
</dbReference>
<reference evidence="6" key="1">
    <citation type="submission" date="2022-09" db="EMBL/GenBank/DDBJ databases">
        <title>Aureispira anguillicida sp. nov., isolated from Leptocephalus of Japanese eel Anguilla japonica.</title>
        <authorList>
            <person name="Yuasa K."/>
            <person name="Mekata T."/>
            <person name="Ikunari K."/>
        </authorList>
    </citation>
    <scope>NUCLEOTIDE SEQUENCE</scope>
    <source>
        <strain evidence="6">EL160426</strain>
    </source>
</reference>
<dbReference type="GO" id="GO:1904680">
    <property type="term" value="F:peptide transmembrane transporter activity"/>
    <property type="evidence" value="ECO:0007669"/>
    <property type="project" value="TreeGrafter"/>
</dbReference>
<dbReference type="PROSITE" id="PS51257">
    <property type="entry name" value="PROKAR_LIPOPROTEIN"/>
    <property type="match status" value="1"/>
</dbReference>
<evidence type="ECO:0000256" key="3">
    <source>
        <dbReference type="ARBA" id="ARBA00022729"/>
    </source>
</evidence>
<feature type="chain" id="PRO_5036849663" evidence="4">
    <location>
        <begin position="29"/>
        <end position="601"/>
    </location>
</feature>
<dbReference type="RefSeq" id="WP_264793374.1">
    <property type="nucleotide sequence ID" value="NZ_AP026867.1"/>
</dbReference>
<keyword evidence="3 4" id="KW-0732">Signal</keyword>
<dbReference type="Gene3D" id="3.90.76.10">
    <property type="entry name" value="Dipeptide-binding Protein, Domain 1"/>
    <property type="match status" value="1"/>
</dbReference>
<dbReference type="Gene3D" id="3.10.105.10">
    <property type="entry name" value="Dipeptide-binding Protein, Domain 3"/>
    <property type="match status" value="1"/>
</dbReference>
<dbReference type="SUPFAM" id="SSF53850">
    <property type="entry name" value="Periplasmic binding protein-like II"/>
    <property type="match status" value="1"/>
</dbReference>
<protein>
    <submittedName>
        <fullName evidence="6">ABC transporter substrate-binding protein</fullName>
    </submittedName>
</protein>